<keyword evidence="2" id="KW-0732">Signal</keyword>
<organism evidence="3 4">
    <name type="scientific">Favolaschia claudopus</name>
    <dbReference type="NCBI Taxonomy" id="2862362"/>
    <lineage>
        <taxon>Eukaryota</taxon>
        <taxon>Fungi</taxon>
        <taxon>Dikarya</taxon>
        <taxon>Basidiomycota</taxon>
        <taxon>Agaricomycotina</taxon>
        <taxon>Agaricomycetes</taxon>
        <taxon>Agaricomycetidae</taxon>
        <taxon>Agaricales</taxon>
        <taxon>Marasmiineae</taxon>
        <taxon>Mycenaceae</taxon>
        <taxon>Favolaschia</taxon>
    </lineage>
</organism>
<feature type="chain" id="PRO_5043541655" description="Secreted protein" evidence="2">
    <location>
        <begin position="23"/>
        <end position="140"/>
    </location>
</feature>
<evidence type="ECO:0000313" key="3">
    <source>
        <dbReference type="EMBL" id="KAK7035949.1"/>
    </source>
</evidence>
<evidence type="ECO:0000313" key="4">
    <source>
        <dbReference type="Proteomes" id="UP001362999"/>
    </source>
</evidence>
<evidence type="ECO:0000256" key="1">
    <source>
        <dbReference type="SAM" id="MobiDB-lite"/>
    </source>
</evidence>
<feature type="signal peptide" evidence="2">
    <location>
        <begin position="1"/>
        <end position="22"/>
    </location>
</feature>
<dbReference type="EMBL" id="JAWWNJ010000019">
    <property type="protein sequence ID" value="KAK7035949.1"/>
    <property type="molecule type" value="Genomic_DNA"/>
</dbReference>
<proteinExistence type="predicted"/>
<feature type="region of interest" description="Disordered" evidence="1">
    <location>
        <begin position="63"/>
        <end position="140"/>
    </location>
</feature>
<accession>A0AAW0C9H6</accession>
<evidence type="ECO:0000256" key="2">
    <source>
        <dbReference type="SAM" id="SignalP"/>
    </source>
</evidence>
<dbReference type="Proteomes" id="UP001362999">
    <property type="component" value="Unassembled WGS sequence"/>
</dbReference>
<feature type="compositionally biased region" description="Basic and acidic residues" evidence="1">
    <location>
        <begin position="114"/>
        <end position="127"/>
    </location>
</feature>
<gene>
    <name evidence="3" type="ORF">R3P38DRAFT_3183755</name>
</gene>
<reference evidence="3 4" key="1">
    <citation type="journal article" date="2024" name="J Genomics">
        <title>Draft genome sequencing and assembly of Favolaschia claudopus CIRM-BRFM 2984 isolated from oak limbs.</title>
        <authorList>
            <person name="Navarro D."/>
            <person name="Drula E."/>
            <person name="Chaduli D."/>
            <person name="Cazenave R."/>
            <person name="Ahrendt S."/>
            <person name="Wang J."/>
            <person name="Lipzen A."/>
            <person name="Daum C."/>
            <person name="Barry K."/>
            <person name="Grigoriev I.V."/>
            <person name="Favel A."/>
            <person name="Rosso M.N."/>
            <person name="Martin F."/>
        </authorList>
    </citation>
    <scope>NUCLEOTIDE SEQUENCE [LARGE SCALE GENOMIC DNA]</scope>
    <source>
        <strain evidence="3 4">CIRM-BRFM 2984</strain>
    </source>
</reference>
<evidence type="ECO:0008006" key="5">
    <source>
        <dbReference type="Google" id="ProtNLM"/>
    </source>
</evidence>
<comment type="caution">
    <text evidence="3">The sequence shown here is derived from an EMBL/GenBank/DDBJ whole genome shotgun (WGS) entry which is preliminary data.</text>
</comment>
<sequence>MRICCFSVVVLVYVSLLPRAITIPVVLDPINAKPASLLRQSYTRRAVDLVKGGKILLSHQQLVPSPAPAPTMSSSFSISTPTAASTSPLPASQPLPGTASSPVAKVSAFKLRKHNSELKKPKTETKTHGHKTNAMNESAE</sequence>
<keyword evidence="4" id="KW-1185">Reference proteome</keyword>
<feature type="compositionally biased region" description="Low complexity" evidence="1">
    <location>
        <begin position="70"/>
        <end position="96"/>
    </location>
</feature>
<name>A0AAW0C9H6_9AGAR</name>
<dbReference type="AlphaFoldDB" id="A0AAW0C9H6"/>
<protein>
    <recommendedName>
        <fullName evidence="5">Secreted protein</fullName>
    </recommendedName>
</protein>